<proteinExistence type="predicted"/>
<dbReference type="AlphaFoldDB" id="A0A368Y4N8"/>
<organism evidence="3 4">
    <name type="scientific">Pseudorhodoferax soli</name>
    <dbReference type="NCBI Taxonomy" id="545864"/>
    <lineage>
        <taxon>Bacteria</taxon>
        <taxon>Pseudomonadati</taxon>
        <taxon>Pseudomonadota</taxon>
        <taxon>Betaproteobacteria</taxon>
        <taxon>Burkholderiales</taxon>
        <taxon>Comamonadaceae</taxon>
    </lineage>
</organism>
<feature type="chain" id="PRO_5016744076" evidence="2">
    <location>
        <begin position="23"/>
        <end position="124"/>
    </location>
</feature>
<keyword evidence="2" id="KW-0732">Signal</keyword>
<comment type="caution">
    <text evidence="3">The sequence shown here is derived from an EMBL/GenBank/DDBJ whole genome shotgun (WGS) entry which is preliminary data.</text>
</comment>
<feature type="signal peptide" evidence="2">
    <location>
        <begin position="1"/>
        <end position="22"/>
    </location>
</feature>
<keyword evidence="4" id="KW-1185">Reference proteome</keyword>
<keyword evidence="1" id="KW-1133">Transmembrane helix</keyword>
<dbReference type="RefSeq" id="WP_170168116.1">
    <property type="nucleotide sequence ID" value="NZ_QPJK01000002.1"/>
</dbReference>
<dbReference type="Pfam" id="PF16082">
    <property type="entry name" value="Phage_holin_2_4"/>
    <property type="match status" value="1"/>
</dbReference>
<keyword evidence="1" id="KW-0472">Membrane</keyword>
<name>A0A368Y4N8_9BURK</name>
<evidence type="ECO:0000313" key="4">
    <source>
        <dbReference type="Proteomes" id="UP000252884"/>
    </source>
</evidence>
<sequence length="124" mass="13076">MKKLLAAIAAALAFLLPRTVEAEAAAATVASKATYTGAGVSLGGMAMSSDLVAWAGLVVAVGGFLVNWHYRRKADRMEAQARAEDAIARAKADARAEQLHQLRMEYLRNGSNPVTNFGGLGEDD</sequence>
<evidence type="ECO:0000256" key="1">
    <source>
        <dbReference type="SAM" id="Phobius"/>
    </source>
</evidence>
<gene>
    <name evidence="3" type="ORF">DES41_102111</name>
</gene>
<dbReference type="InterPro" id="IPR032124">
    <property type="entry name" value="Phage_F116_holin"/>
</dbReference>
<dbReference type="EMBL" id="QPJK01000002">
    <property type="protein sequence ID" value="RCW73797.1"/>
    <property type="molecule type" value="Genomic_DNA"/>
</dbReference>
<evidence type="ECO:0000313" key="3">
    <source>
        <dbReference type="EMBL" id="RCW73797.1"/>
    </source>
</evidence>
<accession>A0A368Y4N8</accession>
<dbReference type="Proteomes" id="UP000252884">
    <property type="component" value="Unassembled WGS sequence"/>
</dbReference>
<keyword evidence="1" id="KW-0812">Transmembrane</keyword>
<reference evidence="3 4" key="1">
    <citation type="submission" date="2018-07" db="EMBL/GenBank/DDBJ databases">
        <title>Genomic Encyclopedia of Type Strains, Phase IV (KMG-IV): sequencing the most valuable type-strain genomes for metagenomic binning, comparative biology and taxonomic classification.</title>
        <authorList>
            <person name="Goeker M."/>
        </authorList>
    </citation>
    <scope>NUCLEOTIDE SEQUENCE [LARGE SCALE GENOMIC DNA]</scope>
    <source>
        <strain evidence="3 4">DSM 21634</strain>
    </source>
</reference>
<protein>
    <submittedName>
        <fullName evidence="3">Holin family protein (Superfamily II)</fullName>
    </submittedName>
</protein>
<feature type="transmembrane region" description="Helical" evidence="1">
    <location>
        <begin position="51"/>
        <end position="70"/>
    </location>
</feature>
<evidence type="ECO:0000256" key="2">
    <source>
        <dbReference type="SAM" id="SignalP"/>
    </source>
</evidence>